<dbReference type="EMBL" id="JAHLQT010031743">
    <property type="protein sequence ID" value="KAG7159996.1"/>
    <property type="molecule type" value="Genomic_DNA"/>
</dbReference>
<protein>
    <submittedName>
        <fullName evidence="7">Asparagine--tRNA ligase-like</fullName>
    </submittedName>
</protein>
<dbReference type="InterPro" id="IPR012340">
    <property type="entry name" value="NA-bd_OB-fold"/>
</dbReference>
<dbReference type="PANTHER" id="PTHR22594">
    <property type="entry name" value="ASPARTYL/LYSYL-TRNA SYNTHETASE"/>
    <property type="match status" value="1"/>
</dbReference>
<evidence type="ECO:0000313" key="8">
    <source>
        <dbReference type="Proteomes" id="UP000747542"/>
    </source>
</evidence>
<evidence type="ECO:0000256" key="1">
    <source>
        <dbReference type="ARBA" id="ARBA00022598"/>
    </source>
</evidence>
<comment type="caution">
    <text evidence="7">The sequence shown here is derived from an EMBL/GenBank/DDBJ whole genome shotgun (WGS) entry which is preliminary data.</text>
</comment>
<dbReference type="InterPro" id="IPR045864">
    <property type="entry name" value="aa-tRNA-synth_II/BPL/LPL"/>
</dbReference>
<sequence>MIGWVKAIRRQKERTFLDVDDGSCCQKLQVVLPSEKKPPALGFHSSVTVSGILSLSSHKGQEVELVANDVQVIGEPIEETYPFKARKVHPPDYVRQFPHLRARTNSFSSLLRVRSQTKLAIQQYFNSEGFVNIDTPIITVNDCEGGGEVFSVQCLDPDNTGPGKTQDSPYFGQETYLSVSGQLHLEAMVSGLSKVYNFNPAFRAENSQTRRHLAEFWMVEAEEAFLSGTEGLHSLMDRIEGVIKTSMETVIDVQQEDVALYWRNNNKTEVLAVDLLLPQVGEVAGGGLREYRVPLLHRRLQQCQLLDKLGWYLDLRRLGGGTPSGGFGFGLERFLQFLLGISNIKDTIPFPRWMNHCLC</sequence>
<dbReference type="GO" id="GO:0005524">
    <property type="term" value="F:ATP binding"/>
    <property type="evidence" value="ECO:0007669"/>
    <property type="project" value="UniProtKB-KW"/>
</dbReference>
<dbReference type="GO" id="GO:0003676">
    <property type="term" value="F:nucleic acid binding"/>
    <property type="evidence" value="ECO:0007669"/>
    <property type="project" value="InterPro"/>
</dbReference>
<dbReference type="InterPro" id="IPR004365">
    <property type="entry name" value="NA-bd_OB_tRNA"/>
</dbReference>
<gene>
    <name evidence="7" type="primary">asnS-L</name>
    <name evidence="7" type="ORF">Hamer_G017441</name>
</gene>
<evidence type="ECO:0000256" key="4">
    <source>
        <dbReference type="ARBA" id="ARBA00022917"/>
    </source>
</evidence>
<dbReference type="CDD" id="cd04318">
    <property type="entry name" value="EcAsnRS_like_N"/>
    <property type="match status" value="1"/>
</dbReference>
<keyword evidence="8" id="KW-1185">Reference proteome</keyword>
<dbReference type="Pfam" id="PF01336">
    <property type="entry name" value="tRNA_anti-codon"/>
    <property type="match status" value="1"/>
</dbReference>
<dbReference type="Proteomes" id="UP000747542">
    <property type="component" value="Unassembled WGS sequence"/>
</dbReference>
<dbReference type="Gene3D" id="2.40.50.140">
    <property type="entry name" value="Nucleic acid-binding proteins"/>
    <property type="match status" value="1"/>
</dbReference>
<name>A0A8J5MQG5_HOMAM</name>
<feature type="domain" description="Aminoacyl-transfer RNA synthetases class-II family profile" evidence="6">
    <location>
        <begin position="111"/>
        <end position="349"/>
    </location>
</feature>
<dbReference type="GO" id="GO:0005739">
    <property type="term" value="C:mitochondrion"/>
    <property type="evidence" value="ECO:0007669"/>
    <property type="project" value="TreeGrafter"/>
</dbReference>
<dbReference type="SUPFAM" id="SSF50249">
    <property type="entry name" value="Nucleic acid-binding proteins"/>
    <property type="match status" value="1"/>
</dbReference>
<accession>A0A8J5MQG5</accession>
<dbReference type="GO" id="GO:0004816">
    <property type="term" value="F:asparagine-tRNA ligase activity"/>
    <property type="evidence" value="ECO:0007669"/>
    <property type="project" value="TreeGrafter"/>
</dbReference>
<dbReference type="Gene3D" id="3.30.930.10">
    <property type="entry name" value="Bira Bifunctional Protein, Domain 2"/>
    <property type="match status" value="2"/>
</dbReference>
<keyword evidence="2" id="KW-0547">Nucleotide-binding</keyword>
<dbReference type="InterPro" id="IPR004364">
    <property type="entry name" value="Aa-tRNA-synt_II"/>
</dbReference>
<keyword evidence="1 7" id="KW-0436">Ligase</keyword>
<reference evidence="7" key="1">
    <citation type="journal article" date="2021" name="Sci. Adv.">
        <title>The American lobster genome reveals insights on longevity, neural, and immune adaptations.</title>
        <authorList>
            <person name="Polinski J.M."/>
            <person name="Zimin A.V."/>
            <person name="Clark K.F."/>
            <person name="Kohn A.B."/>
            <person name="Sadowski N."/>
            <person name="Timp W."/>
            <person name="Ptitsyn A."/>
            <person name="Khanna P."/>
            <person name="Romanova D.Y."/>
            <person name="Williams P."/>
            <person name="Greenwood S.J."/>
            <person name="Moroz L.L."/>
            <person name="Walt D.R."/>
            <person name="Bodnar A.G."/>
        </authorList>
    </citation>
    <scope>NUCLEOTIDE SEQUENCE</scope>
    <source>
        <strain evidence="7">GMGI-L3</strain>
    </source>
</reference>
<dbReference type="AlphaFoldDB" id="A0A8J5MQG5"/>
<evidence type="ECO:0000256" key="5">
    <source>
        <dbReference type="ARBA" id="ARBA00023146"/>
    </source>
</evidence>
<dbReference type="PROSITE" id="PS50862">
    <property type="entry name" value="AA_TRNA_LIGASE_II"/>
    <property type="match status" value="1"/>
</dbReference>
<dbReference type="GO" id="GO:0006421">
    <property type="term" value="P:asparaginyl-tRNA aminoacylation"/>
    <property type="evidence" value="ECO:0007669"/>
    <property type="project" value="TreeGrafter"/>
</dbReference>
<evidence type="ECO:0000313" key="7">
    <source>
        <dbReference type="EMBL" id="KAG7159996.1"/>
    </source>
</evidence>
<proteinExistence type="predicted"/>
<dbReference type="Pfam" id="PF00152">
    <property type="entry name" value="tRNA-synt_2"/>
    <property type="match status" value="2"/>
</dbReference>
<dbReference type="SUPFAM" id="SSF55681">
    <property type="entry name" value="Class II aaRS and biotin synthetases"/>
    <property type="match status" value="1"/>
</dbReference>
<evidence type="ECO:0000256" key="3">
    <source>
        <dbReference type="ARBA" id="ARBA00022840"/>
    </source>
</evidence>
<evidence type="ECO:0000259" key="6">
    <source>
        <dbReference type="PROSITE" id="PS50862"/>
    </source>
</evidence>
<keyword evidence="3" id="KW-0067">ATP-binding</keyword>
<keyword evidence="4" id="KW-0648">Protein biosynthesis</keyword>
<organism evidence="7 8">
    <name type="scientific">Homarus americanus</name>
    <name type="common">American lobster</name>
    <dbReference type="NCBI Taxonomy" id="6706"/>
    <lineage>
        <taxon>Eukaryota</taxon>
        <taxon>Metazoa</taxon>
        <taxon>Ecdysozoa</taxon>
        <taxon>Arthropoda</taxon>
        <taxon>Crustacea</taxon>
        <taxon>Multicrustacea</taxon>
        <taxon>Malacostraca</taxon>
        <taxon>Eumalacostraca</taxon>
        <taxon>Eucarida</taxon>
        <taxon>Decapoda</taxon>
        <taxon>Pleocyemata</taxon>
        <taxon>Astacidea</taxon>
        <taxon>Nephropoidea</taxon>
        <taxon>Nephropidae</taxon>
        <taxon>Homarus</taxon>
    </lineage>
</organism>
<evidence type="ECO:0000256" key="2">
    <source>
        <dbReference type="ARBA" id="ARBA00022741"/>
    </source>
</evidence>
<keyword evidence="5" id="KW-0030">Aminoacyl-tRNA synthetase</keyword>
<dbReference type="PANTHER" id="PTHR22594:SF34">
    <property type="entry name" value="ASPARAGINE--TRNA LIGASE, MITOCHONDRIAL-RELATED"/>
    <property type="match status" value="1"/>
</dbReference>
<dbReference type="InterPro" id="IPR006195">
    <property type="entry name" value="aa-tRNA-synth_II"/>
</dbReference>